<feature type="signal peptide" evidence="1">
    <location>
        <begin position="1"/>
        <end position="23"/>
    </location>
</feature>
<evidence type="ECO:0000313" key="4">
    <source>
        <dbReference type="Proteomes" id="UP001497623"/>
    </source>
</evidence>
<name>A0AAV2RNX2_MEGNR</name>
<dbReference type="GO" id="GO:0005576">
    <property type="term" value="C:extracellular region"/>
    <property type="evidence" value="ECO:0007669"/>
    <property type="project" value="InterPro"/>
</dbReference>
<keyword evidence="1" id="KW-0732">Signal</keyword>
<dbReference type="EMBL" id="CAXKWB010025020">
    <property type="protein sequence ID" value="CAL4127180.1"/>
    <property type="molecule type" value="Genomic_DNA"/>
</dbReference>
<dbReference type="InterPro" id="IPR052976">
    <property type="entry name" value="Scoloptoxin-like"/>
</dbReference>
<dbReference type="Pfam" id="PF01607">
    <property type="entry name" value="CBM_14"/>
    <property type="match status" value="1"/>
</dbReference>
<evidence type="ECO:0000259" key="2">
    <source>
        <dbReference type="PROSITE" id="PS50940"/>
    </source>
</evidence>
<feature type="chain" id="PRO_5043506206" description="Chitin-binding type-2 domain-containing protein" evidence="1">
    <location>
        <begin position="24"/>
        <end position="134"/>
    </location>
</feature>
<accession>A0AAV2RNX2</accession>
<dbReference type="PROSITE" id="PS50940">
    <property type="entry name" value="CHIT_BIND_II"/>
    <property type="match status" value="1"/>
</dbReference>
<dbReference type="InterPro" id="IPR036508">
    <property type="entry name" value="Chitin-bd_dom_sf"/>
</dbReference>
<dbReference type="GO" id="GO:0008061">
    <property type="term" value="F:chitin binding"/>
    <property type="evidence" value="ECO:0007669"/>
    <property type="project" value="InterPro"/>
</dbReference>
<dbReference type="InterPro" id="IPR002557">
    <property type="entry name" value="Chitin-bd_dom"/>
</dbReference>
<gene>
    <name evidence="3" type="ORF">MNOR_LOCUS25804</name>
</gene>
<proteinExistence type="predicted"/>
<protein>
    <recommendedName>
        <fullName evidence="2">Chitin-binding type-2 domain-containing protein</fullName>
    </recommendedName>
</protein>
<evidence type="ECO:0000256" key="1">
    <source>
        <dbReference type="SAM" id="SignalP"/>
    </source>
</evidence>
<sequence length="134" mass="14965">MAKSLLAGFCVVAWCCLVSLVAGDSTPDQYELPSNHTVVNGGPIVTGFSCEGLQYGYYADVNNGCRVFHICYPYMDAYGVVRTRMWSFICGLGSIFNQQALVCDHPQNSIPCDQSPTFYNINDYFGREDQNFRE</sequence>
<organism evidence="3 4">
    <name type="scientific">Meganyctiphanes norvegica</name>
    <name type="common">Northern krill</name>
    <name type="synonym">Thysanopoda norvegica</name>
    <dbReference type="NCBI Taxonomy" id="48144"/>
    <lineage>
        <taxon>Eukaryota</taxon>
        <taxon>Metazoa</taxon>
        <taxon>Ecdysozoa</taxon>
        <taxon>Arthropoda</taxon>
        <taxon>Crustacea</taxon>
        <taxon>Multicrustacea</taxon>
        <taxon>Malacostraca</taxon>
        <taxon>Eumalacostraca</taxon>
        <taxon>Eucarida</taxon>
        <taxon>Euphausiacea</taxon>
        <taxon>Euphausiidae</taxon>
        <taxon>Meganyctiphanes</taxon>
    </lineage>
</organism>
<dbReference type="PANTHER" id="PTHR22933">
    <property type="entry name" value="FI18007P1-RELATED"/>
    <property type="match status" value="1"/>
</dbReference>
<keyword evidence="4" id="KW-1185">Reference proteome</keyword>
<dbReference type="SUPFAM" id="SSF57625">
    <property type="entry name" value="Invertebrate chitin-binding proteins"/>
    <property type="match status" value="1"/>
</dbReference>
<reference evidence="3 4" key="1">
    <citation type="submission" date="2024-05" db="EMBL/GenBank/DDBJ databases">
        <authorList>
            <person name="Wallberg A."/>
        </authorList>
    </citation>
    <scope>NUCLEOTIDE SEQUENCE [LARGE SCALE GENOMIC DNA]</scope>
</reference>
<evidence type="ECO:0000313" key="3">
    <source>
        <dbReference type="EMBL" id="CAL4127180.1"/>
    </source>
</evidence>
<comment type="caution">
    <text evidence="3">The sequence shown here is derived from an EMBL/GenBank/DDBJ whole genome shotgun (WGS) entry which is preliminary data.</text>
</comment>
<dbReference type="Gene3D" id="2.170.140.10">
    <property type="entry name" value="Chitin binding domain"/>
    <property type="match status" value="1"/>
</dbReference>
<dbReference type="Proteomes" id="UP001497623">
    <property type="component" value="Unassembled WGS sequence"/>
</dbReference>
<feature type="domain" description="Chitin-binding type-2" evidence="2">
    <location>
        <begin position="47"/>
        <end position="114"/>
    </location>
</feature>
<dbReference type="PANTHER" id="PTHR22933:SF43">
    <property type="entry name" value="LP10131P"/>
    <property type="match status" value="1"/>
</dbReference>
<dbReference type="AlphaFoldDB" id="A0AAV2RNX2"/>